<dbReference type="OrthoDB" id="9809326at2759"/>
<dbReference type="RefSeq" id="XP_017746185.1">
    <property type="nucleotide sequence ID" value="XM_017890696.1"/>
</dbReference>
<dbReference type="OMA" id="SCSHHCQ"/>
<evidence type="ECO:0000256" key="3">
    <source>
        <dbReference type="ARBA" id="ARBA00004604"/>
    </source>
</evidence>
<dbReference type="GO" id="GO:0008270">
    <property type="term" value="F:zinc ion binding"/>
    <property type="evidence" value="ECO:0007669"/>
    <property type="project" value="TreeGrafter"/>
</dbReference>
<evidence type="ECO:0000256" key="2">
    <source>
        <dbReference type="ARBA" id="ARBA00004286"/>
    </source>
</evidence>
<dbReference type="PROSITE" id="PS00970">
    <property type="entry name" value="TP2_1"/>
    <property type="match status" value="1"/>
</dbReference>
<evidence type="ECO:0000313" key="18">
    <source>
        <dbReference type="Proteomes" id="UP000233180"/>
    </source>
</evidence>
<dbReference type="GO" id="GO:0030154">
    <property type="term" value="P:cell differentiation"/>
    <property type="evidence" value="ECO:0007669"/>
    <property type="project" value="UniProtKB-KW"/>
</dbReference>
<dbReference type="KEGG" id="rbb:108541231"/>
<evidence type="ECO:0000256" key="9">
    <source>
        <dbReference type="ARBA" id="ARBA00022782"/>
    </source>
</evidence>
<protein>
    <recommendedName>
        <fullName evidence="5 15">Nuclear transition protein 2</fullName>
    </recommendedName>
</protein>
<feature type="region of interest" description="Disordered" evidence="16">
    <location>
        <begin position="1"/>
        <end position="23"/>
    </location>
</feature>
<evidence type="ECO:0000256" key="15">
    <source>
        <dbReference type="RuleBase" id="RU000530"/>
    </source>
</evidence>
<evidence type="ECO:0000256" key="12">
    <source>
        <dbReference type="ARBA" id="ARBA00023125"/>
    </source>
</evidence>
<dbReference type="GO" id="GO:0007341">
    <property type="term" value="P:penetration of zona pellucida"/>
    <property type="evidence" value="ECO:0007669"/>
    <property type="project" value="TreeGrafter"/>
</dbReference>
<proteinExistence type="inferred from homology"/>
<evidence type="ECO:0000256" key="10">
    <source>
        <dbReference type="ARBA" id="ARBA00022833"/>
    </source>
</evidence>
<keyword evidence="13 15" id="KW-0539">Nucleus</keyword>
<gene>
    <name evidence="17" type="primary">TNP2</name>
</gene>
<evidence type="ECO:0000256" key="5">
    <source>
        <dbReference type="ARBA" id="ARBA00014084"/>
    </source>
</evidence>
<keyword evidence="12 15" id="KW-0238">DNA-binding</keyword>
<dbReference type="GO" id="GO:0003677">
    <property type="term" value="F:DNA binding"/>
    <property type="evidence" value="ECO:0007669"/>
    <property type="project" value="UniProtKB-KW"/>
</dbReference>
<dbReference type="CTD" id="7142"/>
<feature type="compositionally biased region" description="Basic residues" evidence="16">
    <location>
        <begin position="132"/>
        <end position="143"/>
    </location>
</feature>
<evidence type="ECO:0000256" key="4">
    <source>
        <dbReference type="ARBA" id="ARBA00007136"/>
    </source>
</evidence>
<feature type="compositionally biased region" description="Polar residues" evidence="16">
    <location>
        <begin position="58"/>
        <end position="79"/>
    </location>
</feature>
<dbReference type="STRING" id="61621.ENSRBIP00000023028"/>
<evidence type="ECO:0000256" key="7">
    <source>
        <dbReference type="ARBA" id="ARBA00022473"/>
    </source>
</evidence>
<comment type="similarity">
    <text evidence="4 15">Belongs to the nuclear transition protein 2 family.</text>
</comment>
<dbReference type="PANTHER" id="PTHR17488:SF0">
    <property type="entry name" value="NUCLEAR TRANSITION PROTEIN 2"/>
    <property type="match status" value="1"/>
</dbReference>
<accession>A0A2K6LHM3</accession>
<evidence type="ECO:0000313" key="17">
    <source>
        <dbReference type="Ensembl" id="ENSRBIP00000023028.1"/>
    </source>
</evidence>
<reference evidence="17" key="2">
    <citation type="submission" date="2025-08" db="UniProtKB">
        <authorList>
            <consortium name="Ensembl"/>
        </authorList>
    </citation>
    <scope>IDENTIFICATION</scope>
</reference>
<dbReference type="GO" id="GO:0005730">
    <property type="term" value="C:nucleolus"/>
    <property type="evidence" value="ECO:0007669"/>
    <property type="project" value="UniProtKB-SubCell"/>
</dbReference>
<name>A0A2K6LHM3_RHIBE</name>
<evidence type="ECO:0000256" key="13">
    <source>
        <dbReference type="ARBA" id="ARBA00023242"/>
    </source>
</evidence>
<keyword evidence="6 15" id="KW-0158">Chromosome</keyword>
<comment type="subcellular location">
    <subcellularLocation>
        <location evidence="2">Chromosome</location>
    </subcellularLocation>
    <subcellularLocation>
        <location evidence="3">Nucleus</location>
        <location evidence="3">Nucleolus</location>
    </subcellularLocation>
</comment>
<keyword evidence="8 15" id="KW-0479">Metal-binding</keyword>
<dbReference type="GO" id="GO:0007283">
    <property type="term" value="P:spermatogenesis"/>
    <property type="evidence" value="ECO:0007669"/>
    <property type="project" value="UniProtKB-KW"/>
</dbReference>
<reference evidence="17 18" key="1">
    <citation type="submission" date="2016-06" db="EMBL/GenBank/DDBJ databases">
        <title>Genome of Rhinopithecus bieti.</title>
        <authorList>
            <person name="Wu"/>
            <person name="C.-I. and Zhang"/>
            <person name="Y."/>
        </authorList>
    </citation>
    <scope>NUCLEOTIDE SEQUENCE</scope>
</reference>
<feature type="region of interest" description="Disordered" evidence="16">
    <location>
        <begin position="39"/>
        <end position="143"/>
    </location>
</feature>
<evidence type="ECO:0000256" key="1">
    <source>
        <dbReference type="ARBA" id="ARBA00003760"/>
    </source>
</evidence>
<accession>A0AAJ7MX86</accession>
<keyword evidence="11 15" id="KW-0744">Spermatogenesis</keyword>
<evidence type="ECO:0000256" key="11">
    <source>
        <dbReference type="ARBA" id="ARBA00022871"/>
    </source>
</evidence>
<keyword evidence="14 15" id="KW-0544">Nucleosome core</keyword>
<dbReference type="Proteomes" id="UP000233180">
    <property type="component" value="Unassembled WGS sequence"/>
</dbReference>
<keyword evidence="10 15" id="KW-0862">Zinc</keyword>
<keyword evidence="18" id="KW-1185">Reference proteome</keyword>
<keyword evidence="9 15" id="KW-0221">Differentiation</keyword>
<dbReference type="GO" id="GO:0007340">
    <property type="term" value="P:acrosome reaction"/>
    <property type="evidence" value="ECO:0007669"/>
    <property type="project" value="TreeGrafter"/>
</dbReference>
<evidence type="ECO:0000256" key="8">
    <source>
        <dbReference type="ARBA" id="ARBA00022723"/>
    </source>
</evidence>
<dbReference type="Ensembl" id="ENSRBIT00000046920.1">
    <property type="protein sequence ID" value="ENSRBIP00000023028.1"/>
    <property type="gene ID" value="ENSRBIG00000035454.1"/>
</dbReference>
<dbReference type="GO" id="GO:0000786">
    <property type="term" value="C:nucleosome"/>
    <property type="evidence" value="ECO:0007669"/>
    <property type="project" value="UniProtKB-KW"/>
</dbReference>
<evidence type="ECO:0000256" key="16">
    <source>
        <dbReference type="SAM" id="MobiDB-lite"/>
    </source>
</evidence>
<dbReference type="PANTHER" id="PTHR17488">
    <property type="entry name" value="NUCLEAR TRANSITION PROTEIN 2"/>
    <property type="match status" value="1"/>
</dbReference>
<comment type="function">
    <text evidence="1 15">Plays a key role in the replacement of histones to protamine in the elongating spermatids of mammals. In condensing spermatids, loaded onto the nucleosomes, where it promotes the recruitment and processing of protamines, which are responsible for histone eviction.</text>
</comment>
<organism evidence="17 18">
    <name type="scientific">Rhinopithecus bieti</name>
    <name type="common">Black snub-nosed monkey</name>
    <name type="synonym">Pygathrix bieti</name>
    <dbReference type="NCBI Taxonomy" id="61621"/>
    <lineage>
        <taxon>Eukaryota</taxon>
        <taxon>Metazoa</taxon>
        <taxon>Chordata</taxon>
        <taxon>Craniata</taxon>
        <taxon>Vertebrata</taxon>
        <taxon>Euteleostomi</taxon>
        <taxon>Mammalia</taxon>
        <taxon>Eutheria</taxon>
        <taxon>Euarchontoglires</taxon>
        <taxon>Primates</taxon>
        <taxon>Haplorrhini</taxon>
        <taxon>Catarrhini</taxon>
        <taxon>Cercopithecidae</taxon>
        <taxon>Colobinae</taxon>
        <taxon>Rhinopithecus</taxon>
    </lineage>
</organism>
<dbReference type="AlphaFoldDB" id="A0A2K6LHM3"/>
<evidence type="ECO:0000256" key="14">
    <source>
        <dbReference type="ARBA" id="ARBA00023269"/>
    </source>
</evidence>
<feature type="compositionally biased region" description="Polar residues" evidence="16">
    <location>
        <begin position="93"/>
        <end position="108"/>
    </location>
</feature>
<reference evidence="17" key="3">
    <citation type="submission" date="2025-09" db="UniProtKB">
        <authorList>
            <consortium name="Ensembl"/>
        </authorList>
    </citation>
    <scope>IDENTIFICATION</scope>
</reference>
<sequence length="143" mass="16037">MDTKTHSLPITHTQLHSNSRPQSRSPCTCTCTHHCQTFSQSCRQSQRGSRSRSSSQSPTSHQNPTRAHSSSGCQSQSPNASPPPKRHKKTMNSHHSPTRPTILHSSCPKNRKNLEGKLNKKKMAKRIQQVYKTKKQSSGRKSN</sequence>
<dbReference type="PROSITE" id="PS00971">
    <property type="entry name" value="TP2_2"/>
    <property type="match status" value="1"/>
</dbReference>
<keyword evidence="7 15" id="KW-0217">Developmental protein</keyword>
<dbReference type="InterPro" id="IPR000678">
    <property type="entry name" value="TP2"/>
</dbReference>
<feature type="compositionally biased region" description="Low complexity" evidence="16">
    <location>
        <begin position="39"/>
        <end position="57"/>
    </location>
</feature>
<evidence type="ECO:0000256" key="6">
    <source>
        <dbReference type="ARBA" id="ARBA00022454"/>
    </source>
</evidence>
<dbReference type="GeneID" id="108541231"/>
<dbReference type="GeneTree" id="ENSGT00390000008176"/>
<dbReference type="Pfam" id="PF01254">
    <property type="entry name" value="TP2"/>
    <property type="match status" value="1"/>
</dbReference>